<dbReference type="EMBL" id="WNKS01000004">
    <property type="protein sequence ID" value="MTV30825.1"/>
    <property type="molecule type" value="Genomic_DNA"/>
</dbReference>
<evidence type="ECO:0000256" key="1">
    <source>
        <dbReference type="ARBA" id="ARBA00004571"/>
    </source>
</evidence>
<sequence length="540" mass="57142">MKTKWMAAVAAAAVLTASGVARAEDGSVTALRAQATELKKQNAALEKRLSKLETQQAADASASPTDFLAQVTKGPLPVVLDDGPICWKGICINGAIDGGLSYASHGAPLNSKYYNGNEMITKAGNRPYFGFNPNGLGNSQVGVKGSVELIPDWAGVFTLNTYFNPQSGQLQNAPGSLVDNSGVPLISQSQNGDGSRGGQAFNDQANFGVSSKTFGTLTFGRHRTLNNDLFGAYDPTGGAPAFSFIGYSGSFGAGLGFTGDSRWDNSLKYKVTYGPVRFGAMYKFVDGNSGSNAGNANTPTVFFKRQNDAAQFDVGFSYAGFDVDGVIGYFNQAINSGALNTTQLRGVDTLTLPGSSTNVAINTVNNSNAGTLSGTAADTTGGSIGAKYTWNQWKFYGGWSHMIFHNPKNPVGIGSQNDQGGYVLSSVNNNAYPNARLLDVEWFGVKYAWDPKTDIIAVYEHANQNSYGSAATQRACNTNNRSSGTCAGTMNQASLSAVYHFTKRFDVYGGVSWSTWNGGFSNGSQYSVNWAPTVGARFTF</sequence>
<feature type="signal peptide" evidence="12">
    <location>
        <begin position="1"/>
        <end position="23"/>
    </location>
</feature>
<evidence type="ECO:0000256" key="9">
    <source>
        <dbReference type="ARBA" id="ARBA00023136"/>
    </source>
</evidence>
<keyword evidence="3" id="KW-0813">Transport</keyword>
<keyword evidence="10" id="KW-0998">Cell outer membrane</keyword>
<evidence type="ECO:0000256" key="12">
    <source>
        <dbReference type="SAM" id="SignalP"/>
    </source>
</evidence>
<evidence type="ECO:0000256" key="4">
    <source>
        <dbReference type="ARBA" id="ARBA00022452"/>
    </source>
</evidence>
<evidence type="ECO:0000256" key="2">
    <source>
        <dbReference type="ARBA" id="ARBA00011233"/>
    </source>
</evidence>
<keyword evidence="4" id="KW-1134">Transmembrane beta strand</keyword>
<evidence type="ECO:0000256" key="5">
    <source>
        <dbReference type="ARBA" id="ARBA00022692"/>
    </source>
</evidence>
<gene>
    <name evidence="14" type="ORF">GJ654_07435</name>
</gene>
<dbReference type="Gene3D" id="2.40.160.10">
    <property type="entry name" value="Porin"/>
    <property type="match status" value="1"/>
</dbReference>
<dbReference type="OrthoDB" id="5932506at2"/>
<comment type="subunit">
    <text evidence="2">Homotrimer.</text>
</comment>
<dbReference type="InterPro" id="IPR033900">
    <property type="entry name" value="Gram_neg_porin_domain"/>
</dbReference>
<dbReference type="GO" id="GO:0046930">
    <property type="term" value="C:pore complex"/>
    <property type="evidence" value="ECO:0007669"/>
    <property type="project" value="UniProtKB-KW"/>
</dbReference>
<evidence type="ECO:0000256" key="10">
    <source>
        <dbReference type="ARBA" id="ARBA00023237"/>
    </source>
</evidence>
<organism evidence="14 15">
    <name type="scientific">Rhodoblastus acidophilus</name>
    <name type="common">Rhodopseudomonas acidophila</name>
    <dbReference type="NCBI Taxonomy" id="1074"/>
    <lineage>
        <taxon>Bacteria</taxon>
        <taxon>Pseudomonadati</taxon>
        <taxon>Pseudomonadota</taxon>
        <taxon>Alphaproteobacteria</taxon>
        <taxon>Hyphomicrobiales</taxon>
        <taxon>Rhodoblastaceae</taxon>
        <taxon>Rhodoblastus</taxon>
    </lineage>
</organism>
<evidence type="ECO:0000313" key="14">
    <source>
        <dbReference type="EMBL" id="MTV30825.1"/>
    </source>
</evidence>
<evidence type="ECO:0000256" key="8">
    <source>
        <dbReference type="ARBA" id="ARBA00023114"/>
    </source>
</evidence>
<name>A0A6N8DMQ9_RHOAC</name>
<dbReference type="PANTHER" id="PTHR34501:SF9">
    <property type="entry name" value="MAJOR OUTER MEMBRANE PROTEIN P.IA"/>
    <property type="match status" value="1"/>
</dbReference>
<evidence type="ECO:0000313" key="15">
    <source>
        <dbReference type="Proteomes" id="UP000439113"/>
    </source>
</evidence>
<dbReference type="InterPro" id="IPR023614">
    <property type="entry name" value="Porin_dom_sf"/>
</dbReference>
<evidence type="ECO:0000256" key="7">
    <source>
        <dbReference type="ARBA" id="ARBA00023065"/>
    </source>
</evidence>
<evidence type="ECO:0000256" key="11">
    <source>
        <dbReference type="SAM" id="Coils"/>
    </source>
</evidence>
<dbReference type="GO" id="GO:0006811">
    <property type="term" value="P:monoatomic ion transport"/>
    <property type="evidence" value="ECO:0007669"/>
    <property type="project" value="UniProtKB-KW"/>
</dbReference>
<keyword evidence="5" id="KW-0812">Transmembrane</keyword>
<evidence type="ECO:0000256" key="6">
    <source>
        <dbReference type="ARBA" id="ARBA00022729"/>
    </source>
</evidence>
<evidence type="ECO:0000256" key="3">
    <source>
        <dbReference type="ARBA" id="ARBA00022448"/>
    </source>
</evidence>
<keyword evidence="8" id="KW-0626">Porin</keyword>
<dbReference type="Proteomes" id="UP000439113">
    <property type="component" value="Unassembled WGS sequence"/>
</dbReference>
<keyword evidence="6 12" id="KW-0732">Signal</keyword>
<dbReference type="AlphaFoldDB" id="A0A6N8DMQ9"/>
<dbReference type="Pfam" id="PF13609">
    <property type="entry name" value="Porin_4"/>
    <property type="match status" value="1"/>
</dbReference>
<evidence type="ECO:0000259" key="13">
    <source>
        <dbReference type="Pfam" id="PF13609"/>
    </source>
</evidence>
<comment type="subcellular location">
    <subcellularLocation>
        <location evidence="1">Cell outer membrane</location>
        <topology evidence="1">Multi-pass membrane protein</topology>
    </subcellularLocation>
</comment>
<dbReference type="GO" id="GO:0015288">
    <property type="term" value="F:porin activity"/>
    <property type="evidence" value="ECO:0007669"/>
    <property type="project" value="UniProtKB-KW"/>
</dbReference>
<proteinExistence type="predicted"/>
<dbReference type="InterPro" id="IPR050298">
    <property type="entry name" value="Gram-neg_bact_OMP"/>
</dbReference>
<feature type="chain" id="PRO_5026972162" evidence="12">
    <location>
        <begin position="24"/>
        <end position="540"/>
    </location>
</feature>
<protein>
    <submittedName>
        <fullName evidence="14">Porin</fullName>
    </submittedName>
</protein>
<keyword evidence="11" id="KW-0175">Coiled coil</keyword>
<dbReference type="CDD" id="cd00342">
    <property type="entry name" value="gram_neg_porins"/>
    <property type="match status" value="1"/>
</dbReference>
<reference evidence="14 15" key="1">
    <citation type="submission" date="2019-11" db="EMBL/GenBank/DDBJ databases">
        <title>Whole-genome sequence of a Rhodoblastus acidophilus DSM 142.</title>
        <authorList>
            <person name="Kyndt J.A."/>
            <person name="Meyer T.E."/>
        </authorList>
    </citation>
    <scope>NUCLEOTIDE SEQUENCE [LARGE SCALE GENOMIC DNA]</scope>
    <source>
        <strain evidence="14 15">DSM 142</strain>
    </source>
</reference>
<dbReference type="GO" id="GO:0009279">
    <property type="term" value="C:cell outer membrane"/>
    <property type="evidence" value="ECO:0007669"/>
    <property type="project" value="UniProtKB-SubCell"/>
</dbReference>
<dbReference type="SUPFAM" id="SSF56935">
    <property type="entry name" value="Porins"/>
    <property type="match status" value="1"/>
</dbReference>
<accession>A0A6N8DMQ9</accession>
<feature type="domain" description="Porin" evidence="13">
    <location>
        <begin position="93"/>
        <end position="403"/>
    </location>
</feature>
<keyword evidence="7" id="KW-0406">Ion transport</keyword>
<dbReference type="RefSeq" id="WP_155445497.1">
    <property type="nucleotide sequence ID" value="NZ_JAOQNR010000005.1"/>
</dbReference>
<dbReference type="PANTHER" id="PTHR34501">
    <property type="entry name" value="PROTEIN YDDL-RELATED"/>
    <property type="match status" value="1"/>
</dbReference>
<comment type="caution">
    <text evidence="14">The sequence shown here is derived from an EMBL/GenBank/DDBJ whole genome shotgun (WGS) entry which is preliminary data.</text>
</comment>
<feature type="coiled-coil region" evidence="11">
    <location>
        <begin position="28"/>
        <end position="55"/>
    </location>
</feature>
<keyword evidence="9" id="KW-0472">Membrane</keyword>